<dbReference type="RefSeq" id="WP_090589085.1">
    <property type="nucleotide sequence ID" value="NZ_CP104302.1"/>
</dbReference>
<gene>
    <name evidence="1" type="ORF">CQY22_004755</name>
</gene>
<name>A0A2G5PF42_9MYCO</name>
<comment type="caution">
    <text evidence="1">The sequence shown here is derived from an EMBL/GenBank/DDBJ whole genome shotgun (WGS) entry which is preliminary data.</text>
</comment>
<dbReference type="EMBL" id="PDCN02000003">
    <property type="protein sequence ID" value="PIB76945.1"/>
    <property type="molecule type" value="Genomic_DNA"/>
</dbReference>
<dbReference type="Proteomes" id="UP000230551">
    <property type="component" value="Unassembled WGS sequence"/>
</dbReference>
<accession>A0A2G5PF42</accession>
<keyword evidence="2" id="KW-1185">Reference proteome</keyword>
<dbReference type="GO" id="GO:0016491">
    <property type="term" value="F:oxidoreductase activity"/>
    <property type="evidence" value="ECO:0007669"/>
    <property type="project" value="InterPro"/>
</dbReference>
<evidence type="ECO:0000313" key="1">
    <source>
        <dbReference type="EMBL" id="PIB76945.1"/>
    </source>
</evidence>
<dbReference type="InterPro" id="IPR012348">
    <property type="entry name" value="RNR-like"/>
</dbReference>
<dbReference type="AlphaFoldDB" id="A0A2G5PF42"/>
<dbReference type="STRING" id="85968.GCA_900073015_02218"/>
<protein>
    <submittedName>
        <fullName evidence="1">Diiron oxygenase</fullName>
    </submittedName>
</protein>
<dbReference type="Gene3D" id="1.10.620.20">
    <property type="entry name" value="Ribonucleotide Reductase, subunit A"/>
    <property type="match status" value="1"/>
</dbReference>
<evidence type="ECO:0000313" key="2">
    <source>
        <dbReference type="Proteomes" id="UP000230551"/>
    </source>
</evidence>
<proteinExistence type="predicted"/>
<dbReference type="SUPFAM" id="SSF47240">
    <property type="entry name" value="Ferritin-like"/>
    <property type="match status" value="1"/>
</dbReference>
<dbReference type="InterPro" id="IPR009078">
    <property type="entry name" value="Ferritin-like_SF"/>
</dbReference>
<sequence>MARVKQPRTKIMRRWRSNMEVRQDKAYTERLQTLSEGSVRRNFSPYVDIDWDDPAFEVIPNDPRWVLTNSDPIGRHPWYRAQPLEKQIEIGMWRQANVAKVGLHFESILMRGMLGYVFWNPNGSPEYRYCLHETIEEGNHTLMFQEMVNHIGMDVPGMPRMLKWVSPFVPLAAQPLPGLFFFGVLAGEEPIDHLQKSILREGSELHPIMERVMAIHVAEEARHISFAHEFLERRVPLMRRGPRFVLSLFVPITMRVLCSAITKPPKAFWREFDIPRSVKKDIFFKSPEARQMLSDVFGDVRMLCHDTGLMNPLARLVWKLCRISGDASRYRSEPNRAHLPIEARPLAPMATADAVESIPA</sequence>
<dbReference type="InterPro" id="IPR025859">
    <property type="entry name" value="AurF/CmlI"/>
</dbReference>
<dbReference type="OrthoDB" id="5138986at2"/>
<organism evidence="1 2">
    <name type="scientific">Mycolicibacterium brumae</name>
    <dbReference type="NCBI Taxonomy" id="85968"/>
    <lineage>
        <taxon>Bacteria</taxon>
        <taxon>Bacillati</taxon>
        <taxon>Actinomycetota</taxon>
        <taxon>Actinomycetes</taxon>
        <taxon>Mycobacteriales</taxon>
        <taxon>Mycobacteriaceae</taxon>
        <taxon>Mycolicibacterium</taxon>
    </lineage>
</organism>
<reference evidence="1 2" key="1">
    <citation type="journal article" date="2017" name="Infect. Genet. Evol.">
        <title>The new phylogeny of the genus Mycobacterium: The old and the news.</title>
        <authorList>
            <person name="Tortoli E."/>
            <person name="Fedrizzi T."/>
            <person name="Meehan C.J."/>
            <person name="Trovato A."/>
            <person name="Grottola A."/>
            <person name="Giacobazzi E."/>
            <person name="Serpini G.F."/>
            <person name="Tagliazucchi S."/>
            <person name="Fabio A."/>
            <person name="Bettua C."/>
            <person name="Bertorelli R."/>
            <person name="Frascaro F."/>
            <person name="De Sanctis V."/>
            <person name="Pecorari M."/>
            <person name="Jousson O."/>
            <person name="Segata N."/>
            <person name="Cirillo D.M."/>
        </authorList>
    </citation>
    <scope>NUCLEOTIDE SEQUENCE [LARGE SCALE GENOMIC DNA]</scope>
    <source>
        <strain evidence="1 2">CIP1034565</strain>
    </source>
</reference>
<dbReference type="Pfam" id="PF11583">
    <property type="entry name" value="AurF"/>
    <property type="match status" value="1"/>
</dbReference>